<dbReference type="InterPro" id="IPR002909">
    <property type="entry name" value="IPT_dom"/>
</dbReference>
<evidence type="ECO:0000313" key="4">
    <source>
        <dbReference type="EMBL" id="PNP49076.1"/>
    </source>
</evidence>
<dbReference type="SUPFAM" id="SSF81296">
    <property type="entry name" value="E set domains"/>
    <property type="match status" value="1"/>
</dbReference>
<dbReference type="AlphaFoldDB" id="A0A2K0TUA5"/>
<dbReference type="SMART" id="SM00429">
    <property type="entry name" value="IPT"/>
    <property type="match status" value="1"/>
</dbReference>
<feature type="region of interest" description="Disordered" evidence="1">
    <location>
        <begin position="174"/>
        <end position="239"/>
    </location>
</feature>
<dbReference type="InterPro" id="IPR013783">
    <property type="entry name" value="Ig-like_fold"/>
</dbReference>
<gene>
    <name evidence="4" type="ORF">THARTR1_10150</name>
</gene>
<organism evidence="4 5">
    <name type="scientific">Trichoderma harzianum</name>
    <name type="common">Hypocrea lixii</name>
    <dbReference type="NCBI Taxonomy" id="5544"/>
    <lineage>
        <taxon>Eukaryota</taxon>
        <taxon>Fungi</taxon>
        <taxon>Dikarya</taxon>
        <taxon>Ascomycota</taxon>
        <taxon>Pezizomycotina</taxon>
        <taxon>Sordariomycetes</taxon>
        <taxon>Hypocreomycetidae</taxon>
        <taxon>Hypocreales</taxon>
        <taxon>Hypocreaceae</taxon>
        <taxon>Trichoderma</taxon>
    </lineage>
</organism>
<dbReference type="Gene3D" id="2.60.40.10">
    <property type="entry name" value="Immunoglobulins"/>
    <property type="match status" value="1"/>
</dbReference>
<keyword evidence="2" id="KW-0472">Membrane</keyword>
<keyword evidence="2" id="KW-0812">Transmembrane</keyword>
<name>A0A2K0TUA5_TRIHA</name>
<evidence type="ECO:0000259" key="3">
    <source>
        <dbReference type="SMART" id="SM00429"/>
    </source>
</evidence>
<accession>A0A2K0TUA5</accession>
<evidence type="ECO:0000313" key="5">
    <source>
        <dbReference type="Proteomes" id="UP000236290"/>
    </source>
</evidence>
<protein>
    <recommendedName>
        <fullName evidence="3">IPT/TIG domain-containing protein</fullName>
    </recommendedName>
</protein>
<feature type="region of interest" description="Disordered" evidence="1">
    <location>
        <begin position="434"/>
        <end position="455"/>
    </location>
</feature>
<feature type="compositionally biased region" description="Low complexity" evidence="1">
    <location>
        <begin position="223"/>
        <end position="233"/>
    </location>
</feature>
<dbReference type="InterPro" id="IPR057962">
    <property type="entry name" value="SPT23_MGA2_DBD"/>
</dbReference>
<feature type="compositionally biased region" description="Low complexity" evidence="1">
    <location>
        <begin position="174"/>
        <end position="185"/>
    </location>
</feature>
<feature type="domain" description="IPT/TIG" evidence="3">
    <location>
        <begin position="699"/>
        <end position="785"/>
    </location>
</feature>
<comment type="caution">
    <text evidence="4">The sequence shown here is derived from an EMBL/GenBank/DDBJ whole genome shotgun (WGS) entry which is preliminary data.</text>
</comment>
<reference evidence="4 5" key="1">
    <citation type="submission" date="2017-02" db="EMBL/GenBank/DDBJ databases">
        <title>Genomes of Trichoderma spp. with biocontrol activity.</title>
        <authorList>
            <person name="Gardiner D."/>
            <person name="Kazan K."/>
            <person name="Vos C."/>
            <person name="Harvey P."/>
        </authorList>
    </citation>
    <scope>NUCLEOTIDE SEQUENCE [LARGE SCALE GENOMIC DNA]</scope>
    <source>
        <strain evidence="4 5">Tr1</strain>
    </source>
</reference>
<dbReference type="Pfam" id="PF01833">
    <property type="entry name" value="TIG"/>
    <property type="match status" value="1"/>
</dbReference>
<dbReference type="InterPro" id="IPR014756">
    <property type="entry name" value="Ig_E-set"/>
</dbReference>
<evidence type="ECO:0000256" key="1">
    <source>
        <dbReference type="SAM" id="MobiDB-lite"/>
    </source>
</evidence>
<feature type="compositionally biased region" description="Basic and acidic residues" evidence="1">
    <location>
        <begin position="435"/>
        <end position="452"/>
    </location>
</feature>
<feature type="transmembrane region" description="Helical" evidence="2">
    <location>
        <begin position="1011"/>
        <end position="1030"/>
    </location>
</feature>
<sequence length="1053" mass="115086">MATAFRSGAGDPLIARAQSIPRDDEIRDLTDDLIAATNTFFSPDDLQQHMSAIDTDHMKNFWDAQGLVATGPFLDSPNGSLFDEEYDSGSASPRAPGKAVDTSNFELKANAHLDLMAALGKTEISPFALAGQSSTFLGAPENTGTSELFEFGGRNEAVTDRPFVFGAAPDGSAAPAAFATPTNSPMNVVESPRSEKSGQQQESSQPAMAISRGQKRAAGPELSPNSVMSSRPSSEADQDWSFYMPDFSQAGQPPAQGQVHQALQQEYMQQMPVSDNPVFTYTGEFGLHIQESTLKSRVETQMAVTMTLSHLPLGITKLHLPPHTISKPKLRAKPLPQPSPDTLELYVSLVCTTPMDQPELRRKALERAATVPHDYLPSLQEAEHETQNGCQIRICKKCIERERKRAGRKKNHTKSDEEKSWYMDETRRIIIFNTKEMKDWRPPSNEKDKDSEGPSQAELFRQCPTAMQVVVPMRLACYCRHQKEKTGFNVIFTFKDWEGSVVAQAMSGSIMITDDHKTVATSPTDDAPELEPQGPAKKRKSSTPTPTRVPQALTMTPLDASPNMASQGGSTHVTPVVGSPFAPTLLSFPPTEAVLGAVTPQLSATTGSPVLNPTPNDVAPWFAQRRSQSMDNLSMDSFVTNNSVMTGLYPTPVSSSSTRPPSPSSMRSAVNLVPHNPVAQASDADLYSLGVAANPPRAQSTVHKIIPAEGSLNGGMEVTVLGAGFYQGLEIWFGDNKATTTTFWSEASLVCLLPPSTVAGPVPVTFGPQRAATPLGMQPPVFTYIDDNENQIMRAAMSFFNRRFIPPMNMNLNLPIYNAYIPNPPILRKVQDLMAAMPAMPTMPGGRPDNASDDGTKADGRWWDFSSYMNSATAPPAYNDIYPAKDADAKDMDSKAVLSVARAAADAEADLKRSIRYEEPESSAAAAMFQYEDEAESSASAAMFQQDEFEDDEQELVMRGKAPAVESSTTFQPPAILEIGRKNAITKEQQENFLRAREQKLKKISNDRNLFFIWIPLLLVMICALLYSYCPSLFPFIWASVRAIIHTLFSSHS</sequence>
<evidence type="ECO:0000256" key="2">
    <source>
        <dbReference type="SAM" id="Phobius"/>
    </source>
</evidence>
<dbReference type="OrthoDB" id="71307at2759"/>
<keyword evidence="2" id="KW-1133">Transmembrane helix</keyword>
<dbReference type="CDD" id="cd00102">
    <property type="entry name" value="IPT"/>
    <property type="match status" value="1"/>
</dbReference>
<proteinExistence type="predicted"/>
<dbReference type="Pfam" id="PF25603">
    <property type="entry name" value="SPT23_MGA2_DBD"/>
    <property type="match status" value="1"/>
</dbReference>
<feature type="region of interest" description="Disordered" evidence="1">
    <location>
        <begin position="518"/>
        <end position="551"/>
    </location>
</feature>
<dbReference type="EMBL" id="MTYI01000217">
    <property type="protein sequence ID" value="PNP49076.1"/>
    <property type="molecule type" value="Genomic_DNA"/>
</dbReference>
<dbReference type="Proteomes" id="UP000236290">
    <property type="component" value="Unassembled WGS sequence"/>
</dbReference>